<sequence>MDISILLCLILAHVTADFLLQREAIIDLRFHSRRKTRFCGNALHAGIYFCLSFAFTLPWFSLPLMGTVGLAAIIHLIIDMTKSELVMMNPERRHHLWLFLGDQTVHLICLFILWVVLVKGDMQGLLRFLERYAICADITAPKILLILLLFVVGIWGVGHFIKIYSSWLRYCAQKRESKEGKEREAVLENEVQKGVYEGGFMIGLLERAFIIISLAYGLPNEVIGFALATKSIARFKRFDDDTFVEYFIIGTFISFISAIIVGMLILKILHSPT</sequence>
<gene>
    <name evidence="2" type="ORF">DCMF_21225</name>
</gene>
<keyword evidence="1" id="KW-1133">Transmembrane helix</keyword>
<dbReference type="Proteomes" id="UP000323521">
    <property type="component" value="Chromosome"/>
</dbReference>
<feature type="transmembrane region" description="Helical" evidence="1">
    <location>
        <begin position="208"/>
        <end position="227"/>
    </location>
</feature>
<dbReference type="EMBL" id="CP017634">
    <property type="protein sequence ID" value="ATW26944.1"/>
    <property type="molecule type" value="Genomic_DNA"/>
</dbReference>
<keyword evidence="1" id="KW-0812">Transmembrane</keyword>
<feature type="transmembrane region" description="Helical" evidence="1">
    <location>
        <begin position="96"/>
        <end position="118"/>
    </location>
</feature>
<dbReference type="InterPro" id="IPR021737">
    <property type="entry name" value="Phage_phiKZ_Orf197"/>
</dbReference>
<organism evidence="2 3">
    <name type="scientific">Formimonas warabiya</name>
    <dbReference type="NCBI Taxonomy" id="1761012"/>
    <lineage>
        <taxon>Bacteria</taxon>
        <taxon>Bacillati</taxon>
        <taxon>Bacillota</taxon>
        <taxon>Clostridia</taxon>
        <taxon>Eubacteriales</taxon>
        <taxon>Peptococcaceae</taxon>
        <taxon>Candidatus Formimonas</taxon>
    </lineage>
</organism>
<accession>A0A3G1KWU1</accession>
<feature type="transmembrane region" description="Helical" evidence="1">
    <location>
        <begin position="247"/>
        <end position="269"/>
    </location>
</feature>
<dbReference type="KEGG" id="fwa:DCMF_21225"/>
<evidence type="ECO:0000256" key="1">
    <source>
        <dbReference type="SAM" id="Phobius"/>
    </source>
</evidence>
<dbReference type="Pfam" id="PF11750">
    <property type="entry name" value="DUF3307"/>
    <property type="match status" value="1"/>
</dbReference>
<evidence type="ECO:0000313" key="2">
    <source>
        <dbReference type="EMBL" id="ATW26944.1"/>
    </source>
</evidence>
<reference evidence="2 3" key="1">
    <citation type="submission" date="2016-10" db="EMBL/GenBank/DDBJ databases">
        <title>Complete Genome Sequence of Peptococcaceae strain DCMF.</title>
        <authorList>
            <person name="Edwards R.J."/>
            <person name="Holland S.I."/>
            <person name="Deshpande N.P."/>
            <person name="Wong Y.K."/>
            <person name="Ertan H."/>
            <person name="Manefield M."/>
            <person name="Russell T.L."/>
            <person name="Lee M.J."/>
        </authorList>
    </citation>
    <scope>NUCLEOTIDE SEQUENCE [LARGE SCALE GENOMIC DNA]</scope>
    <source>
        <strain evidence="2 3">DCMF</strain>
    </source>
</reference>
<proteinExistence type="predicted"/>
<feature type="transmembrane region" description="Helical" evidence="1">
    <location>
        <begin position="138"/>
        <end position="161"/>
    </location>
</feature>
<keyword evidence="1" id="KW-0472">Membrane</keyword>
<keyword evidence="3" id="KW-1185">Reference proteome</keyword>
<evidence type="ECO:0008006" key="4">
    <source>
        <dbReference type="Google" id="ProtNLM"/>
    </source>
</evidence>
<name>A0A3G1KWU1_FORW1</name>
<dbReference type="OrthoDB" id="5122730at2"/>
<protein>
    <recommendedName>
        <fullName evidence="4">DUF3307 domain-containing protein</fullName>
    </recommendedName>
</protein>
<dbReference type="RefSeq" id="WP_148136275.1">
    <property type="nucleotide sequence ID" value="NZ_CP017634.1"/>
</dbReference>
<feature type="transmembrane region" description="Helical" evidence="1">
    <location>
        <begin position="46"/>
        <end position="76"/>
    </location>
</feature>
<evidence type="ECO:0000313" key="3">
    <source>
        <dbReference type="Proteomes" id="UP000323521"/>
    </source>
</evidence>
<dbReference type="AlphaFoldDB" id="A0A3G1KWU1"/>